<dbReference type="PANTHER" id="PTHR43434">
    <property type="entry name" value="PHOSPHOGLYCOLATE PHOSPHATASE"/>
    <property type="match status" value="1"/>
</dbReference>
<dbReference type="InterPro" id="IPR036412">
    <property type="entry name" value="HAD-like_sf"/>
</dbReference>
<proteinExistence type="predicted"/>
<dbReference type="InterPro" id="IPR023214">
    <property type="entry name" value="HAD_sf"/>
</dbReference>
<dbReference type="Proteomes" id="UP000748752">
    <property type="component" value="Unassembled WGS sequence"/>
</dbReference>
<comment type="caution">
    <text evidence="1">The sequence shown here is derived from an EMBL/GenBank/DDBJ whole genome shotgun (WGS) entry which is preliminary data.</text>
</comment>
<accession>A0ABS1CC66</accession>
<gene>
    <name evidence="1" type="ORF">CKO31_01740</name>
</gene>
<dbReference type="SUPFAM" id="SSF56784">
    <property type="entry name" value="HAD-like"/>
    <property type="match status" value="1"/>
</dbReference>
<evidence type="ECO:0008006" key="3">
    <source>
        <dbReference type="Google" id="ProtNLM"/>
    </source>
</evidence>
<keyword evidence="2" id="KW-1185">Reference proteome</keyword>
<name>A0ABS1CC66_9GAMM</name>
<organism evidence="1 2">
    <name type="scientific">Thiohalocapsa halophila</name>
    <dbReference type="NCBI Taxonomy" id="69359"/>
    <lineage>
        <taxon>Bacteria</taxon>
        <taxon>Pseudomonadati</taxon>
        <taxon>Pseudomonadota</taxon>
        <taxon>Gammaproteobacteria</taxon>
        <taxon>Chromatiales</taxon>
        <taxon>Chromatiaceae</taxon>
        <taxon>Thiohalocapsa</taxon>
    </lineage>
</organism>
<dbReference type="Gene3D" id="1.10.150.240">
    <property type="entry name" value="Putative phosphatase, domain 2"/>
    <property type="match status" value="1"/>
</dbReference>
<dbReference type="Gene3D" id="3.40.50.1000">
    <property type="entry name" value="HAD superfamily/HAD-like"/>
    <property type="match status" value="1"/>
</dbReference>
<evidence type="ECO:0000313" key="2">
    <source>
        <dbReference type="Proteomes" id="UP000748752"/>
    </source>
</evidence>
<dbReference type="Pfam" id="PF13419">
    <property type="entry name" value="HAD_2"/>
    <property type="match status" value="1"/>
</dbReference>
<protein>
    <recommendedName>
        <fullName evidence="3">HAD family hydrolase</fullName>
    </recommendedName>
</protein>
<dbReference type="RefSeq" id="WP_200233458.1">
    <property type="nucleotide sequence ID" value="NZ_NRRV01000002.1"/>
</dbReference>
<evidence type="ECO:0000313" key="1">
    <source>
        <dbReference type="EMBL" id="MBK1629479.1"/>
    </source>
</evidence>
<dbReference type="InterPro" id="IPR041492">
    <property type="entry name" value="HAD_2"/>
</dbReference>
<dbReference type="SFLD" id="SFLDG01129">
    <property type="entry name" value="C1.5:_HAD__Beta-PGM__Phosphata"/>
    <property type="match status" value="1"/>
</dbReference>
<dbReference type="InterPro" id="IPR050155">
    <property type="entry name" value="HAD-like_hydrolase_sf"/>
</dbReference>
<dbReference type="SFLD" id="SFLDS00003">
    <property type="entry name" value="Haloacid_Dehalogenase"/>
    <property type="match status" value="1"/>
</dbReference>
<dbReference type="EMBL" id="NRRV01000002">
    <property type="protein sequence ID" value="MBK1629479.1"/>
    <property type="molecule type" value="Genomic_DNA"/>
</dbReference>
<reference evidence="1 2" key="1">
    <citation type="journal article" date="2020" name="Microorganisms">
        <title>Osmotic Adaptation and Compatible Solute Biosynthesis of Phototrophic Bacteria as Revealed from Genome Analyses.</title>
        <authorList>
            <person name="Imhoff J.F."/>
            <person name="Rahn T."/>
            <person name="Kunzel S."/>
            <person name="Keller A."/>
            <person name="Neulinger S.C."/>
        </authorList>
    </citation>
    <scope>NUCLEOTIDE SEQUENCE [LARGE SCALE GENOMIC DNA]</scope>
    <source>
        <strain evidence="1 2">DSM 6210</strain>
    </source>
</reference>
<dbReference type="InterPro" id="IPR023198">
    <property type="entry name" value="PGP-like_dom2"/>
</dbReference>
<dbReference type="PANTHER" id="PTHR43434:SF13">
    <property type="entry name" value="PHOSPHOGLYCOLATE PHOSPHATASE"/>
    <property type="match status" value="1"/>
</dbReference>
<sequence length="229" mass="24975">MTTVDRGGDGGGDGAGARWRLVIFDFDGTLADSFPWLAGALSAVAARWGIRPIGPEEIELLRQAGHREILRRLQVPSWKAPLVARDLRRRMTADIHHIRPFADVDALLRGLHGAGIELAIATSNSADNVRAVLGPQALRRVRHLETGASIHGKGARLRRLLRRTGVPAAAAVYIGDELRDIEAARAAGVTAAAVTWGYNRAEALRRAGPDLVFERMEDIRARLFAQRHV</sequence>